<evidence type="ECO:0000313" key="5">
    <source>
        <dbReference type="Proteomes" id="UP000285326"/>
    </source>
</evidence>
<sequence length="109" mass="12893">MVNKKPENEMNDAIKSIKEKIFLSKKIANSNEDNRKILESIRKFRESIRELSDIENKYCKKHIEITENLDENSNKLFESYREEFSNAFNKAKEISENIEKKPVIALVLE</sequence>
<gene>
    <name evidence="1" type="ORF">GcC1_184008</name>
    <name evidence="3" type="ORF">GcM1_250074</name>
    <name evidence="2" type="ORF">GcM3_182002</name>
</gene>
<comment type="caution">
    <text evidence="3">The sequence shown here is derived from an EMBL/GenBank/DDBJ whole genome shotgun (WGS) entry which is preliminary data.</text>
</comment>
<dbReference type="EMBL" id="MCBQ01018277">
    <property type="protein sequence ID" value="RKF58359.1"/>
    <property type="molecule type" value="Genomic_DNA"/>
</dbReference>
<accession>A0A420IAY0</accession>
<name>A0A420IAY0_9PEZI</name>
<proteinExistence type="predicted"/>
<dbReference type="EMBL" id="MCBS01025062">
    <property type="protein sequence ID" value="RKF71645.1"/>
    <property type="molecule type" value="Genomic_DNA"/>
</dbReference>
<dbReference type="EMBL" id="MCBR01018442">
    <property type="protein sequence ID" value="RKF58201.1"/>
    <property type="molecule type" value="Genomic_DNA"/>
</dbReference>
<evidence type="ECO:0000313" key="4">
    <source>
        <dbReference type="Proteomes" id="UP000283383"/>
    </source>
</evidence>
<evidence type="ECO:0000313" key="2">
    <source>
        <dbReference type="EMBL" id="RKF58359.1"/>
    </source>
</evidence>
<reference evidence="4 5" key="1">
    <citation type="journal article" date="2018" name="BMC Genomics">
        <title>Comparative genome analyses reveal sequence features reflecting distinct modes of host-adaptation between dicot and monocot powdery mildew.</title>
        <authorList>
            <person name="Wu Y."/>
            <person name="Ma X."/>
            <person name="Pan Z."/>
            <person name="Kale S.D."/>
            <person name="Song Y."/>
            <person name="King H."/>
            <person name="Zhang Q."/>
            <person name="Presley C."/>
            <person name="Deng X."/>
            <person name="Wei C.I."/>
            <person name="Xiao S."/>
        </authorList>
    </citation>
    <scope>NUCLEOTIDE SEQUENCE [LARGE SCALE GENOMIC DNA]</scope>
    <source>
        <strain evidence="1">UCSC1</strain>
        <strain evidence="3">UMSG1</strain>
        <strain evidence="2">UMSG3</strain>
    </source>
</reference>
<organism evidence="3 5">
    <name type="scientific">Golovinomyces cichoracearum</name>
    <dbReference type="NCBI Taxonomy" id="62708"/>
    <lineage>
        <taxon>Eukaryota</taxon>
        <taxon>Fungi</taxon>
        <taxon>Dikarya</taxon>
        <taxon>Ascomycota</taxon>
        <taxon>Pezizomycotina</taxon>
        <taxon>Leotiomycetes</taxon>
        <taxon>Erysiphales</taxon>
        <taxon>Erysiphaceae</taxon>
        <taxon>Golovinomyces</taxon>
    </lineage>
</organism>
<evidence type="ECO:0000313" key="3">
    <source>
        <dbReference type="EMBL" id="RKF71645.1"/>
    </source>
</evidence>
<dbReference type="Proteomes" id="UP000283383">
    <property type="component" value="Unassembled WGS sequence"/>
</dbReference>
<dbReference type="Proteomes" id="UP000285405">
    <property type="component" value="Unassembled WGS sequence"/>
</dbReference>
<dbReference type="AlphaFoldDB" id="A0A420IAY0"/>
<keyword evidence="4" id="KW-1185">Reference proteome</keyword>
<evidence type="ECO:0000313" key="1">
    <source>
        <dbReference type="EMBL" id="RKF58201.1"/>
    </source>
</evidence>
<dbReference type="Proteomes" id="UP000285326">
    <property type="component" value="Unassembled WGS sequence"/>
</dbReference>
<protein>
    <submittedName>
        <fullName evidence="3">Uncharacterized protein</fullName>
    </submittedName>
</protein>
<dbReference type="OrthoDB" id="10470011at2759"/>